<feature type="non-terminal residue" evidence="2">
    <location>
        <position position="51"/>
    </location>
</feature>
<organism evidence="2 3">
    <name type="scientific">Cirrhinus mrigala</name>
    <name type="common">Mrigala</name>
    <dbReference type="NCBI Taxonomy" id="683832"/>
    <lineage>
        <taxon>Eukaryota</taxon>
        <taxon>Metazoa</taxon>
        <taxon>Chordata</taxon>
        <taxon>Craniata</taxon>
        <taxon>Vertebrata</taxon>
        <taxon>Euteleostomi</taxon>
        <taxon>Actinopterygii</taxon>
        <taxon>Neopterygii</taxon>
        <taxon>Teleostei</taxon>
        <taxon>Ostariophysi</taxon>
        <taxon>Cypriniformes</taxon>
        <taxon>Cyprinidae</taxon>
        <taxon>Labeoninae</taxon>
        <taxon>Labeonini</taxon>
        <taxon>Cirrhinus</taxon>
    </lineage>
</organism>
<sequence>SLRLKARGALQHAPLHSRRAAPHRLLQAPENHRQRQLRQGQTGQARPHWQR</sequence>
<dbReference type="Proteomes" id="UP001529510">
    <property type="component" value="Unassembled WGS sequence"/>
</dbReference>
<dbReference type="EMBL" id="JAMKFB020000021">
    <property type="protein sequence ID" value="KAL0162570.1"/>
    <property type="molecule type" value="Genomic_DNA"/>
</dbReference>
<gene>
    <name evidence="2" type="ORF">M9458_041966</name>
</gene>
<accession>A0ABD0NMD7</accession>
<evidence type="ECO:0000313" key="2">
    <source>
        <dbReference type="EMBL" id="KAL0162570.1"/>
    </source>
</evidence>
<feature type="region of interest" description="Disordered" evidence="1">
    <location>
        <begin position="1"/>
        <end position="51"/>
    </location>
</feature>
<evidence type="ECO:0000313" key="3">
    <source>
        <dbReference type="Proteomes" id="UP001529510"/>
    </source>
</evidence>
<name>A0ABD0NMD7_CIRMR</name>
<proteinExistence type="predicted"/>
<keyword evidence="3" id="KW-1185">Reference proteome</keyword>
<comment type="caution">
    <text evidence="2">The sequence shown here is derived from an EMBL/GenBank/DDBJ whole genome shotgun (WGS) entry which is preliminary data.</text>
</comment>
<feature type="non-terminal residue" evidence="2">
    <location>
        <position position="1"/>
    </location>
</feature>
<protein>
    <submittedName>
        <fullName evidence="2">Uncharacterized protein</fullName>
    </submittedName>
</protein>
<feature type="compositionally biased region" description="Low complexity" evidence="1">
    <location>
        <begin position="37"/>
        <end position="51"/>
    </location>
</feature>
<dbReference type="AlphaFoldDB" id="A0ABD0NMD7"/>
<reference evidence="2 3" key="1">
    <citation type="submission" date="2024-05" db="EMBL/GenBank/DDBJ databases">
        <title>Genome sequencing and assembly of Indian major carp, Cirrhinus mrigala (Hamilton, 1822).</title>
        <authorList>
            <person name="Mohindra V."/>
            <person name="Chowdhury L.M."/>
            <person name="Lal K."/>
            <person name="Jena J.K."/>
        </authorList>
    </citation>
    <scope>NUCLEOTIDE SEQUENCE [LARGE SCALE GENOMIC DNA]</scope>
    <source>
        <strain evidence="2">CM1030</strain>
        <tissue evidence="2">Blood</tissue>
    </source>
</reference>
<evidence type="ECO:0000256" key="1">
    <source>
        <dbReference type="SAM" id="MobiDB-lite"/>
    </source>
</evidence>